<evidence type="ECO:0000313" key="1">
    <source>
        <dbReference type="EMBL" id="KKL26397.1"/>
    </source>
</evidence>
<name>A0A0F9CIY2_9ZZZZ</name>
<accession>A0A0F9CIY2</accession>
<sequence>MDSLTRFNTPVTGVVTITSAAGASLDTVISKLDKVSDELKLLRAGHEEWTWGELVKGGAIDLEDLNLTLEDENE</sequence>
<dbReference type="EMBL" id="LAZR01035852">
    <property type="protein sequence ID" value="KKL26397.1"/>
    <property type="molecule type" value="Genomic_DNA"/>
</dbReference>
<protein>
    <submittedName>
        <fullName evidence="1">Uncharacterized protein</fullName>
    </submittedName>
</protein>
<reference evidence="1" key="1">
    <citation type="journal article" date="2015" name="Nature">
        <title>Complex archaea that bridge the gap between prokaryotes and eukaryotes.</title>
        <authorList>
            <person name="Spang A."/>
            <person name="Saw J.H."/>
            <person name="Jorgensen S.L."/>
            <person name="Zaremba-Niedzwiedzka K."/>
            <person name="Martijn J."/>
            <person name="Lind A.E."/>
            <person name="van Eijk R."/>
            <person name="Schleper C."/>
            <person name="Guy L."/>
            <person name="Ettema T.J."/>
        </authorList>
    </citation>
    <scope>NUCLEOTIDE SEQUENCE</scope>
</reference>
<dbReference type="AlphaFoldDB" id="A0A0F9CIY2"/>
<proteinExistence type="predicted"/>
<organism evidence="1">
    <name type="scientific">marine sediment metagenome</name>
    <dbReference type="NCBI Taxonomy" id="412755"/>
    <lineage>
        <taxon>unclassified sequences</taxon>
        <taxon>metagenomes</taxon>
        <taxon>ecological metagenomes</taxon>
    </lineage>
</organism>
<gene>
    <name evidence="1" type="ORF">LCGC14_2395690</name>
</gene>
<comment type="caution">
    <text evidence="1">The sequence shown here is derived from an EMBL/GenBank/DDBJ whole genome shotgun (WGS) entry which is preliminary data.</text>
</comment>